<organism evidence="10 11">
    <name type="scientific">Chryseobacterium herbae</name>
    <dbReference type="NCBI Taxonomy" id="2976476"/>
    <lineage>
        <taxon>Bacteria</taxon>
        <taxon>Pseudomonadati</taxon>
        <taxon>Bacteroidota</taxon>
        <taxon>Flavobacteriia</taxon>
        <taxon>Flavobacteriales</taxon>
        <taxon>Weeksellaceae</taxon>
        <taxon>Chryseobacterium group</taxon>
        <taxon>Chryseobacterium</taxon>
    </lineage>
</organism>
<dbReference type="Pfam" id="PF18962">
    <property type="entry name" value="Por_Secre_tail"/>
    <property type="match status" value="1"/>
</dbReference>
<feature type="signal peptide" evidence="7">
    <location>
        <begin position="1"/>
        <end position="18"/>
    </location>
</feature>
<dbReference type="InterPro" id="IPR015500">
    <property type="entry name" value="Peptidase_S8_subtilisin-rel"/>
</dbReference>
<dbReference type="Gene3D" id="3.40.50.200">
    <property type="entry name" value="Peptidase S8/S53 domain"/>
    <property type="match status" value="1"/>
</dbReference>
<dbReference type="InterPro" id="IPR036852">
    <property type="entry name" value="Peptidase_S8/S53_dom_sf"/>
</dbReference>
<evidence type="ECO:0000259" key="9">
    <source>
        <dbReference type="Pfam" id="PF18962"/>
    </source>
</evidence>
<evidence type="ECO:0000256" key="3">
    <source>
        <dbReference type="ARBA" id="ARBA00022729"/>
    </source>
</evidence>
<evidence type="ECO:0000313" key="11">
    <source>
        <dbReference type="Proteomes" id="UP001525566"/>
    </source>
</evidence>
<feature type="chain" id="PRO_5047411366" evidence="7">
    <location>
        <begin position="19"/>
        <end position="712"/>
    </location>
</feature>
<dbReference type="Pfam" id="PF00082">
    <property type="entry name" value="Peptidase_S8"/>
    <property type="match status" value="1"/>
</dbReference>
<reference evidence="10 11" key="1">
    <citation type="submission" date="2022-09" db="EMBL/GenBank/DDBJ databases">
        <title>Chryseobacterium oleae sp.nov., isolated from the inter-root soil of Pyrola calliantha H. Andr. in Tibet.</title>
        <authorList>
            <person name="Li Z."/>
        </authorList>
    </citation>
    <scope>NUCLEOTIDE SEQUENCE [LARGE SCALE GENOMIC DNA]</scope>
    <source>
        <strain evidence="11">pc1-10</strain>
    </source>
</reference>
<keyword evidence="3 7" id="KW-0732">Signal</keyword>
<evidence type="ECO:0000256" key="1">
    <source>
        <dbReference type="ARBA" id="ARBA00011073"/>
    </source>
</evidence>
<evidence type="ECO:0000256" key="2">
    <source>
        <dbReference type="ARBA" id="ARBA00022670"/>
    </source>
</evidence>
<dbReference type="Proteomes" id="UP001525566">
    <property type="component" value="Unassembled WGS sequence"/>
</dbReference>
<dbReference type="EMBL" id="JAOAMU010000001">
    <property type="protein sequence ID" value="MCT2560446.1"/>
    <property type="molecule type" value="Genomic_DNA"/>
</dbReference>
<evidence type="ECO:0000256" key="4">
    <source>
        <dbReference type="ARBA" id="ARBA00022801"/>
    </source>
</evidence>
<name>A0ABT2INP5_9FLAO</name>
<dbReference type="InterPro" id="IPR026444">
    <property type="entry name" value="Secre_tail"/>
</dbReference>
<feature type="active site" description="Charge relay system" evidence="6">
    <location>
        <position position="155"/>
    </location>
</feature>
<dbReference type="PROSITE" id="PS51892">
    <property type="entry name" value="SUBTILASE"/>
    <property type="match status" value="1"/>
</dbReference>
<keyword evidence="5 6" id="KW-0720">Serine protease</keyword>
<dbReference type="Gene3D" id="2.60.120.380">
    <property type="match status" value="1"/>
</dbReference>
<feature type="active site" description="Charge relay system" evidence="6">
    <location>
        <position position="412"/>
    </location>
</feature>
<evidence type="ECO:0000256" key="5">
    <source>
        <dbReference type="ARBA" id="ARBA00022825"/>
    </source>
</evidence>
<dbReference type="PRINTS" id="PR00723">
    <property type="entry name" value="SUBTILISIN"/>
</dbReference>
<gene>
    <name evidence="10" type="ORF">N0B48_00950</name>
</gene>
<comment type="similarity">
    <text evidence="1 6">Belongs to the peptidase S8 family.</text>
</comment>
<keyword evidence="4 6" id="KW-0378">Hydrolase</keyword>
<protein>
    <submittedName>
        <fullName evidence="10">S8 family peptidase</fullName>
    </submittedName>
</protein>
<evidence type="ECO:0000313" key="10">
    <source>
        <dbReference type="EMBL" id="MCT2560446.1"/>
    </source>
</evidence>
<proteinExistence type="inferred from homology"/>
<feature type="domain" description="Secretion system C-terminal sorting" evidence="9">
    <location>
        <begin position="647"/>
        <end position="710"/>
    </location>
</feature>
<dbReference type="InterPro" id="IPR000209">
    <property type="entry name" value="Peptidase_S8/S53_dom"/>
</dbReference>
<evidence type="ECO:0000259" key="8">
    <source>
        <dbReference type="Pfam" id="PF00082"/>
    </source>
</evidence>
<dbReference type="PANTHER" id="PTHR43806">
    <property type="entry name" value="PEPTIDASE S8"/>
    <property type="match status" value="1"/>
</dbReference>
<evidence type="ECO:0000256" key="6">
    <source>
        <dbReference type="PROSITE-ProRule" id="PRU01240"/>
    </source>
</evidence>
<feature type="active site" description="Charge relay system" evidence="6">
    <location>
        <position position="118"/>
    </location>
</feature>
<evidence type="ECO:0000256" key="7">
    <source>
        <dbReference type="SAM" id="SignalP"/>
    </source>
</evidence>
<dbReference type="RefSeq" id="WP_259835821.1">
    <property type="nucleotide sequence ID" value="NZ_JAOAMU010000001.1"/>
</dbReference>
<keyword evidence="2 6" id="KW-0645">Protease</keyword>
<dbReference type="SUPFAM" id="SSF49785">
    <property type="entry name" value="Galactose-binding domain-like"/>
    <property type="match status" value="1"/>
</dbReference>
<comment type="caution">
    <text evidence="10">The sequence shown here is derived from an EMBL/GenBank/DDBJ whole genome shotgun (WGS) entry which is preliminary data.</text>
</comment>
<dbReference type="PANTHER" id="PTHR43806:SF11">
    <property type="entry name" value="CEREVISIN-RELATED"/>
    <property type="match status" value="1"/>
</dbReference>
<dbReference type="InterPro" id="IPR023828">
    <property type="entry name" value="Peptidase_S8_Ser-AS"/>
</dbReference>
<accession>A0ABT2INP5</accession>
<dbReference type="InterPro" id="IPR050131">
    <property type="entry name" value="Peptidase_S8_subtilisin-like"/>
</dbReference>
<dbReference type="InterPro" id="IPR008979">
    <property type="entry name" value="Galactose-bd-like_sf"/>
</dbReference>
<dbReference type="NCBIfam" id="TIGR04183">
    <property type="entry name" value="Por_Secre_tail"/>
    <property type="match status" value="1"/>
</dbReference>
<feature type="domain" description="Peptidase S8/S53" evidence="8">
    <location>
        <begin position="142"/>
        <end position="466"/>
    </location>
</feature>
<sequence>MKKQLLLTSTLIAFLASAQDNAALQREFERQNKENSEKFDFYISKQYGSREKTPEIQKEIEEKRSRLGGFLPNGKPFFLQPHDMDQIKNSNSDFLQNGTVSGLTGSFNGENIKFTIFDGGEAANSGRVFAGHVLFNNLPNRITNKEASTMNYGGHATSVAGFIGSNGHTQTMTFNDGSTRAINFQGIAKNSLIDSYTFTTTTLPGNTSTSTVYQKILTAQPKISNHSYGVDAGWDFQQINGANAWVWNGVFTSPSTSYDLQGTYFINDQNYDQIVYANPSYIIVKSAGNGYGGGSGPSTTPKYYTDNNNNPIQFAATDTLPAVNCASGFDCIGPGSVAKNMIIVGATDIITANGGRYTTATDVIRSDYSNAGPRDDGAVKPDIVAVGTSVGSLVTEENLTGSQSLTVGSGTSYSAPAVTGIIGLWTQINKQLFGGAEFNAASAKTLVVHSALEAGNIGPDPQYGWGFIDAKKGAELLVGKSNNSILFNDETLTSGTPNKKRVIASGSEPLKVTISWVDPAYTVSPTLTYADAHNNRTSKLINDLDVRIIDTTTNTVYEPWKLNALSPMTPATKGDNTVDNVEQVLIQTPAAGREYRIEITNKGSLVNGTGASAPQNYSILVSGYSQVLATDEAAKERDDIAVVPAITKDIVKIVKAPQKSVYTIYDISGKKLQTGIIKSDQESLDLSSYAKGIYIIEIKTGKINISKKVIKE</sequence>
<keyword evidence="11" id="KW-1185">Reference proteome</keyword>
<dbReference type="PROSITE" id="PS00138">
    <property type="entry name" value="SUBTILASE_SER"/>
    <property type="match status" value="1"/>
</dbReference>
<dbReference type="SUPFAM" id="SSF52743">
    <property type="entry name" value="Subtilisin-like"/>
    <property type="match status" value="1"/>
</dbReference>